<dbReference type="AlphaFoldDB" id="A0A0E9WGB2"/>
<proteinExistence type="predicted"/>
<dbReference type="EMBL" id="GBXM01019190">
    <property type="protein sequence ID" value="JAH89387.1"/>
    <property type="molecule type" value="Transcribed_RNA"/>
</dbReference>
<reference evidence="1" key="2">
    <citation type="journal article" date="2015" name="Fish Shellfish Immunol.">
        <title>Early steps in the European eel (Anguilla anguilla)-Vibrio vulnificus interaction in the gills: Role of the RtxA13 toxin.</title>
        <authorList>
            <person name="Callol A."/>
            <person name="Pajuelo D."/>
            <person name="Ebbesson L."/>
            <person name="Teles M."/>
            <person name="MacKenzie S."/>
            <person name="Amaro C."/>
        </authorList>
    </citation>
    <scope>NUCLEOTIDE SEQUENCE</scope>
</reference>
<sequence length="43" mass="5100">MLGTAFIGAWSTFSPNPQCIYTLFRIWGLRRKRTVLQNPCRLW</sequence>
<organism evidence="1">
    <name type="scientific">Anguilla anguilla</name>
    <name type="common">European freshwater eel</name>
    <name type="synonym">Muraena anguilla</name>
    <dbReference type="NCBI Taxonomy" id="7936"/>
    <lineage>
        <taxon>Eukaryota</taxon>
        <taxon>Metazoa</taxon>
        <taxon>Chordata</taxon>
        <taxon>Craniata</taxon>
        <taxon>Vertebrata</taxon>
        <taxon>Euteleostomi</taxon>
        <taxon>Actinopterygii</taxon>
        <taxon>Neopterygii</taxon>
        <taxon>Teleostei</taxon>
        <taxon>Anguilliformes</taxon>
        <taxon>Anguillidae</taxon>
        <taxon>Anguilla</taxon>
    </lineage>
</organism>
<evidence type="ECO:0000313" key="1">
    <source>
        <dbReference type="EMBL" id="JAH89387.1"/>
    </source>
</evidence>
<protein>
    <submittedName>
        <fullName evidence="1">Uncharacterized protein</fullName>
    </submittedName>
</protein>
<name>A0A0E9WGB2_ANGAN</name>
<accession>A0A0E9WGB2</accession>
<reference evidence="1" key="1">
    <citation type="submission" date="2014-11" db="EMBL/GenBank/DDBJ databases">
        <authorList>
            <person name="Amaro Gonzalez C."/>
        </authorList>
    </citation>
    <scope>NUCLEOTIDE SEQUENCE</scope>
</reference>